<dbReference type="EMBL" id="PJQL01000053">
    <property type="protein sequence ID" value="RCI00564.1"/>
    <property type="molecule type" value="Genomic_DNA"/>
</dbReference>
<dbReference type="Proteomes" id="UP000252139">
    <property type="component" value="Unassembled WGS sequence"/>
</dbReference>
<evidence type="ECO:0000256" key="1">
    <source>
        <dbReference type="SAM" id="MobiDB-lite"/>
    </source>
</evidence>
<name>A0A367KEB5_RHIAZ</name>
<evidence type="ECO:0000313" key="2">
    <source>
        <dbReference type="EMBL" id="RCI00564.1"/>
    </source>
</evidence>
<protein>
    <submittedName>
        <fullName evidence="2">Uncharacterized protein</fullName>
    </submittedName>
</protein>
<feature type="compositionally biased region" description="Acidic residues" evidence="1">
    <location>
        <begin position="190"/>
        <end position="208"/>
    </location>
</feature>
<evidence type="ECO:0000313" key="3">
    <source>
        <dbReference type="Proteomes" id="UP000252139"/>
    </source>
</evidence>
<dbReference type="OrthoDB" id="419694at2759"/>
<keyword evidence="3" id="KW-1185">Reference proteome</keyword>
<feature type="region of interest" description="Disordered" evidence="1">
    <location>
        <begin position="128"/>
        <end position="175"/>
    </location>
</feature>
<dbReference type="STRING" id="86630.A0A367KEB5"/>
<sequence>MEETLYKLVEYKNILYQIPIRKINQDKVVLFSDIQDIFPKATALLSCSKLIPFQLDVNLQELIPKRVLVSDSTIENIWEIHVPEYDSTNTLMQTTIEMQIKMDQLLEKLDKILLQQHQESLNSMTMSNAISSDSSSSTSSSSNNNNNNNNNDSNGNRSSQHSFNNDSLQSDHTEDNHQQLIDIQQHGDADIEEDNEEEEHNDNPTTEDEIIRSDSPPPAFSIPSTSHEAPPSYETSVLSSIKLLNSKIRLYESHINNRHKSPKWLSKRQAWLAREPDSIDQVAFQLVQLEMALLWTAVSEAWIEERETWLTLVSSARSERHLAGALVDLERHTLVMDEEWINVRERWISDLLELIILPLSHG</sequence>
<proteinExistence type="predicted"/>
<feature type="compositionally biased region" description="Low complexity" evidence="1">
    <location>
        <begin position="128"/>
        <end position="159"/>
    </location>
</feature>
<reference evidence="2 3" key="1">
    <citation type="journal article" date="2018" name="G3 (Bethesda)">
        <title>Phylogenetic and Phylogenomic Definition of Rhizopus Species.</title>
        <authorList>
            <person name="Gryganskyi A.P."/>
            <person name="Golan J."/>
            <person name="Dolatabadi S."/>
            <person name="Mondo S."/>
            <person name="Robb S."/>
            <person name="Idnurm A."/>
            <person name="Muszewska A."/>
            <person name="Steczkiewicz K."/>
            <person name="Masonjones S."/>
            <person name="Liao H.L."/>
            <person name="Gajdeczka M.T."/>
            <person name="Anike F."/>
            <person name="Vuek A."/>
            <person name="Anishchenko I.M."/>
            <person name="Voigt K."/>
            <person name="de Hoog G.S."/>
            <person name="Smith M.E."/>
            <person name="Heitman J."/>
            <person name="Vilgalys R."/>
            <person name="Stajich J.E."/>
        </authorList>
    </citation>
    <scope>NUCLEOTIDE SEQUENCE [LARGE SCALE GENOMIC DNA]</scope>
    <source>
        <strain evidence="2 3">CBS 357.93</strain>
    </source>
</reference>
<accession>A0A367KEB5</accession>
<organism evidence="2 3">
    <name type="scientific">Rhizopus azygosporus</name>
    <name type="common">Rhizopus microsporus var. azygosporus</name>
    <dbReference type="NCBI Taxonomy" id="86630"/>
    <lineage>
        <taxon>Eukaryota</taxon>
        <taxon>Fungi</taxon>
        <taxon>Fungi incertae sedis</taxon>
        <taxon>Mucoromycota</taxon>
        <taxon>Mucoromycotina</taxon>
        <taxon>Mucoromycetes</taxon>
        <taxon>Mucorales</taxon>
        <taxon>Mucorineae</taxon>
        <taxon>Rhizopodaceae</taxon>
        <taxon>Rhizopus</taxon>
    </lineage>
</organism>
<dbReference type="AlphaFoldDB" id="A0A367KEB5"/>
<comment type="caution">
    <text evidence="2">The sequence shown here is derived from an EMBL/GenBank/DDBJ whole genome shotgun (WGS) entry which is preliminary data.</text>
</comment>
<gene>
    <name evidence="2" type="ORF">CU097_014585</name>
</gene>
<feature type="compositionally biased region" description="Polar residues" evidence="1">
    <location>
        <begin position="222"/>
        <end position="233"/>
    </location>
</feature>
<feature type="region of interest" description="Disordered" evidence="1">
    <location>
        <begin position="187"/>
        <end position="233"/>
    </location>
</feature>